<comment type="caution">
    <text evidence="9">The sequence shown here is derived from an EMBL/GenBank/DDBJ whole genome shotgun (WGS) entry which is preliminary data.</text>
</comment>
<evidence type="ECO:0000313" key="10">
    <source>
        <dbReference type="Proteomes" id="UP001519460"/>
    </source>
</evidence>
<dbReference type="InterPro" id="IPR027417">
    <property type="entry name" value="P-loop_NTPase"/>
</dbReference>
<evidence type="ECO:0000256" key="2">
    <source>
        <dbReference type="ARBA" id="ARBA00022490"/>
    </source>
</evidence>
<evidence type="ECO:0000259" key="8">
    <source>
        <dbReference type="PROSITE" id="PS51981"/>
    </source>
</evidence>
<keyword evidence="5" id="KW-0862">Zinc</keyword>
<organism evidence="9 10">
    <name type="scientific">Batillaria attramentaria</name>
    <dbReference type="NCBI Taxonomy" id="370345"/>
    <lineage>
        <taxon>Eukaryota</taxon>
        <taxon>Metazoa</taxon>
        <taxon>Spiralia</taxon>
        <taxon>Lophotrochozoa</taxon>
        <taxon>Mollusca</taxon>
        <taxon>Gastropoda</taxon>
        <taxon>Caenogastropoda</taxon>
        <taxon>Sorbeoconcha</taxon>
        <taxon>Cerithioidea</taxon>
        <taxon>Batillariidae</taxon>
        <taxon>Batillaria</taxon>
    </lineage>
</organism>
<evidence type="ECO:0000256" key="1">
    <source>
        <dbReference type="ARBA" id="ARBA00004496"/>
    </source>
</evidence>
<dbReference type="Pfam" id="PF25396">
    <property type="entry name" value="ZNFX1"/>
    <property type="match status" value="1"/>
</dbReference>
<feature type="region of interest" description="Disordered" evidence="7">
    <location>
        <begin position="184"/>
        <end position="211"/>
    </location>
</feature>
<comment type="subcellular location">
    <subcellularLocation>
        <location evidence="1">Cytoplasm</location>
    </subcellularLocation>
</comment>
<dbReference type="InterPro" id="IPR041677">
    <property type="entry name" value="DNA2/NAM7_AAA_11"/>
</dbReference>
<feature type="compositionally biased region" description="Basic and acidic residues" evidence="7">
    <location>
        <begin position="184"/>
        <end position="200"/>
    </location>
</feature>
<keyword evidence="4" id="KW-0863">Zinc-finger</keyword>
<evidence type="ECO:0000256" key="3">
    <source>
        <dbReference type="ARBA" id="ARBA00022723"/>
    </source>
</evidence>
<dbReference type="GO" id="GO:0005737">
    <property type="term" value="C:cytoplasm"/>
    <property type="evidence" value="ECO:0007669"/>
    <property type="project" value="UniProtKB-SubCell"/>
</dbReference>
<dbReference type="GO" id="GO:0008270">
    <property type="term" value="F:zinc ion binding"/>
    <property type="evidence" value="ECO:0007669"/>
    <property type="project" value="UniProtKB-KW"/>
</dbReference>
<dbReference type="PANTHER" id="PTHR10887:SF341">
    <property type="entry name" value="NFX1-TYPE ZINC FINGER-CONTAINING PROTEIN 1"/>
    <property type="match status" value="1"/>
</dbReference>
<dbReference type="InterPro" id="IPR041679">
    <property type="entry name" value="DNA2/NAM7-like_C"/>
</dbReference>
<evidence type="ECO:0000313" key="9">
    <source>
        <dbReference type="EMBL" id="KAK7452847.1"/>
    </source>
</evidence>
<evidence type="ECO:0000256" key="6">
    <source>
        <dbReference type="ARBA" id="ARBA00022859"/>
    </source>
</evidence>
<dbReference type="InterPro" id="IPR057373">
    <property type="entry name" value="ZNFX1"/>
</dbReference>
<dbReference type="Pfam" id="PF20173">
    <property type="entry name" value="ZnF_RZ-type"/>
    <property type="match status" value="1"/>
</dbReference>
<keyword evidence="3" id="KW-0479">Metal-binding</keyword>
<name>A0ABD0J2E9_9CAEN</name>
<dbReference type="EMBL" id="JACVVK020000711">
    <property type="protein sequence ID" value="KAK7452847.1"/>
    <property type="molecule type" value="Genomic_DNA"/>
</dbReference>
<dbReference type="Gene3D" id="3.40.50.300">
    <property type="entry name" value="P-loop containing nucleotide triphosphate hydrolases"/>
    <property type="match status" value="3"/>
</dbReference>
<dbReference type="Proteomes" id="UP001519460">
    <property type="component" value="Unassembled WGS sequence"/>
</dbReference>
<proteinExistence type="predicted"/>
<keyword evidence="10" id="KW-1185">Reference proteome</keyword>
<feature type="domain" description="RZ-type" evidence="8">
    <location>
        <begin position="1705"/>
        <end position="1776"/>
    </location>
</feature>
<evidence type="ECO:0000256" key="5">
    <source>
        <dbReference type="ARBA" id="ARBA00022833"/>
    </source>
</evidence>
<dbReference type="SUPFAM" id="SSF52540">
    <property type="entry name" value="P-loop containing nucleoside triphosphate hydrolases"/>
    <property type="match status" value="1"/>
</dbReference>
<accession>A0ABD0J2E9</accession>
<dbReference type="InterPro" id="IPR046439">
    <property type="entry name" value="ZF_RZ_dom"/>
</dbReference>
<dbReference type="Pfam" id="PF13087">
    <property type="entry name" value="AAA_12"/>
    <property type="match status" value="1"/>
</dbReference>
<feature type="compositionally biased region" description="Polar residues" evidence="7">
    <location>
        <begin position="202"/>
        <end position="211"/>
    </location>
</feature>
<dbReference type="PROSITE" id="PS51981">
    <property type="entry name" value="ZF_RZ"/>
    <property type="match status" value="1"/>
</dbReference>
<protein>
    <recommendedName>
        <fullName evidence="8">RZ-type domain-containing protein</fullName>
    </recommendedName>
</protein>
<evidence type="ECO:0000256" key="4">
    <source>
        <dbReference type="ARBA" id="ARBA00022771"/>
    </source>
</evidence>
<dbReference type="PANTHER" id="PTHR10887">
    <property type="entry name" value="DNA2/NAM7 HELICASE FAMILY"/>
    <property type="match status" value="1"/>
</dbReference>
<reference evidence="9 10" key="1">
    <citation type="journal article" date="2023" name="Sci. Data">
        <title>Genome assembly of the Korean intertidal mud-creeper Batillaria attramentaria.</title>
        <authorList>
            <person name="Patra A.K."/>
            <person name="Ho P.T."/>
            <person name="Jun S."/>
            <person name="Lee S.J."/>
            <person name="Kim Y."/>
            <person name="Won Y.J."/>
        </authorList>
    </citation>
    <scope>NUCLEOTIDE SEQUENCE [LARGE SCALE GENOMIC DNA]</scope>
    <source>
        <strain evidence="9">Wonlab-2016</strain>
    </source>
</reference>
<sequence length="1802" mass="206036">MEEEQPIPFGPPRGGRASSRKRILNETELRKLVQLDPANILIRLASEGGGLNELLNDITLSDRKMSLLLQAFGKSFTPNMLLWCGQNIVEIVNKILATRFFQTLYIYVSSFTDGSRGGVDVEEQNSMLSSTLALLCFAMQISPMYAYGNVIVFQPLLPRFAADVTDAGILDKLHRFEALLRQHGPRRGEGGERDTRDRSSGMRVNQDSEQPAENFRALPLIPTERDLTSDEQVFLRRNKETGRYQNLEEYLDIQFRLFRADFILPLRESIEKFLGNHDGDGQRGAGSGGRGIRVYHDVQIMRPVCTDREIAYRLSFDAGRLGSVDWRATQRLKYGSLVCLSRDNFQTYICAVVQEREPALLSNGLVDVVFILDRDEIQKVTESSRDHRFVMVESPAYFEAYRHVLQGLKNLNNQNFPFVQYIVDCNPAINPPAYLQRGRQVVRYDFRPLLDDNFVIKDPAGNDPVADLLAGLHIGADDDDANRREVEVMSGRDWPTFEELKLDDSQYNALHNALTREFAIIQGPPGTGKTYLGLKILKMLLHNSQHWNDPVQKKPMLIVCYTNHALDQFLEGILQFFKGTLVRVGARSKSEMLKECSLNNYRTRARENRRVPMEVHEAKMRVRDELRALRLEIHVGAAKLEIAEQEVVREFFLESHIDEDLMKSFGHRSAGDSRSSMMLKWLKLENLHERLVEQAEHRLNKLPAFRQSAQRGAAASAQTWDGLIEMDESDTQKVRRLLRQLETDTCMLRDEAVALSITSFCDRDETGLKDKTRPKPSREHNKEVAETFRKLRLQCKRMLQGQLRSTDRMSEDEALQVQNVWKLPVKQRWRLYRYWVDRYCRQMRGEMRQNEENYHNKVRKYREVLDQEDRVILQNATIIGMTTTGAARYQSVLQAIEPRVIIVEEAAEVFEAHVVATLSRECQHLILIGDHKQLRPSPVVFDLAKKCSLDVSLFERMIRNQFQFNCLEYQHRMRPEISRMMRLPELYPTLKDHDIVKQYSPVRGVKYNVFYINHSRPEVRDEETKSFSNEFEAKFMVAFCEYLLKQGYRHDQITILTPYSGQIRTFGSFMPKKDFEGVRVSSVDNFQGEENDIILLSLVRSNSDGDIGFLKMENRMCVALSRAKMGFYVIGNFENLKEGSKLLENIVSSARAQRIIGSALPLACQNHLRKDGIEAKCAEDFQKAPEGGCQESCDVRLPCGHVCLRMCHPASAGEHEKKMCPLPCSAQCAKCGQACSGDHECYKHEFCTNLVKKRIPRCDHEQLMPCGMEPIRFVCKERCNHFLTCGHRCQASCGEPHTVHCGEMVTVDNRPCGHEFQAKCSDRSSAVCTEPCRQELVCGHQCEGSCGQCSRGRLHAACRQECQKILICQHACGATCCQCPPCKKSCQNRCVHSSCDKQCGQPCVTCRMSCGWQCAHKKCTKLCGEACNRDPCNQPCMKPNPDCGHPCIGLCGEECPVLCRICDEGILKDPETCLIFGEPEEDDRFVMLVDCCHVFEFQALDKNLRYGNIIKACLAEIEAIKRRCLGDQNKIGDLRNKLQRARSCMPQELKDRVQATLSQGGVECESLLATQFYQVTLVTDINQLLRQVSSAKARWPDMKEVYDTVQADLEHFIDWTLRPRNVLSDQEVFDARQEFKRLRILTHLLHCRHAIYTDDIEVEPRIMMRLAANIRVLQDGRPLAENDLDEGGKLRDELKEVVPDPYAALTEEEREEIVKAISLPTGHWYACPRGHYYVIGECGRPTERATCPECRGVIGGESHALAEGNRWAPEIDRAEGPVWDQARDMEMAMMLQEEEYRQAGLI</sequence>
<dbReference type="GO" id="GO:0002376">
    <property type="term" value="P:immune system process"/>
    <property type="evidence" value="ECO:0007669"/>
    <property type="project" value="UniProtKB-KW"/>
</dbReference>
<gene>
    <name evidence="9" type="ORF">BaRGS_00039671</name>
</gene>
<dbReference type="CDD" id="cd18808">
    <property type="entry name" value="SF1_C_Upf1"/>
    <property type="match status" value="1"/>
</dbReference>
<dbReference type="InterPro" id="IPR047187">
    <property type="entry name" value="SF1_C_Upf1"/>
</dbReference>
<dbReference type="Pfam" id="PF13086">
    <property type="entry name" value="AAA_11"/>
    <property type="match status" value="1"/>
</dbReference>
<keyword evidence="6" id="KW-0391">Immunity</keyword>
<keyword evidence="2" id="KW-0963">Cytoplasm</keyword>
<dbReference type="InterPro" id="IPR045055">
    <property type="entry name" value="DNA2/NAM7-like"/>
</dbReference>
<dbReference type="FunFam" id="3.40.50.300:FF:001366">
    <property type="entry name" value="ATP binding protein, putative"/>
    <property type="match status" value="1"/>
</dbReference>
<evidence type="ECO:0000256" key="7">
    <source>
        <dbReference type="SAM" id="MobiDB-lite"/>
    </source>
</evidence>